<proteinExistence type="predicted"/>
<dbReference type="Gene3D" id="2.60.120.380">
    <property type="match status" value="1"/>
</dbReference>
<dbReference type="InterPro" id="IPR028994">
    <property type="entry name" value="Integrin_alpha_N"/>
</dbReference>
<evidence type="ECO:0000256" key="1">
    <source>
        <dbReference type="ARBA" id="ARBA00022729"/>
    </source>
</evidence>
<dbReference type="InterPro" id="IPR007280">
    <property type="entry name" value="Peptidase_C_arc/bac"/>
</dbReference>
<dbReference type="Pfam" id="PF01551">
    <property type="entry name" value="Peptidase_M23"/>
    <property type="match status" value="1"/>
</dbReference>
<sequence>MFELSFYSQQGAISTPHNHQGFGDFQDPLYVLNSSGSSQLLADTQLIINTVIQSIDATKDILTGLNSNSQIDGILNVAFGQDYQTDLADEILQHLAQNNFTNAPEIKLVSGQNFNGAYAKETNTIYLSQEFVAANLGNLGTVTGVLLEEFGHYIDGQINVLDAAGDEGNILSRLLQGQSISGAELLSLKLEDDHDFLVVDGLSVGIEKNDSLSTAENLGTLGYASYGKSGWVGGNVPNDYYRFQINGLTKVSLNLVNLQSDVDIKLLGADKKMIYSSTKSGTSNESISSQLAAGTYYIHVYSYSGNSNYNLGINTMLGRLNPSTDVDGDGKADAIVSNDNGVTVRRSTGTGFSGNETWTEIGYSGTKGAWFADVTGDGRADAIVSNADGIYVRRSDGTKFLPNEKWTEIGYGGTYGTWFADVTGDGRADAIVSNADGIYVRRASSDGTRFLPNEKWTEIGYSGTQGTFFADVTGDGKADAIVSNNNWVTVRRSTGTGFSGNERWTDIGYGGTNGAWYEDATGDGKADAIVSNADGIYVRRSTGTGFSGNEKWTEIGYGGTQGTFFGDVTGDGKADAIVSNINWVTVRRSTGIGFSGNEQWTEIGYGGTKGTFIGKVRADFSPITRAEYLTRLYRNSSSGFSGASASRFYEDNLSHGAIDSTDNQGSYNVYSLVGGQIKFIGEDSNRGKYIDVWNNILQRTFRYLHFDSFNPNLRLGSYISQGDWLGIEGNTGYSFGRHTHIESRLTNGTRENPLITLGRAKGLGLII</sequence>
<dbReference type="InterPro" id="IPR013517">
    <property type="entry name" value="FG-GAP"/>
</dbReference>
<evidence type="ECO:0000259" key="3">
    <source>
        <dbReference type="Pfam" id="PF04151"/>
    </source>
</evidence>
<dbReference type="RefSeq" id="WP_190563944.1">
    <property type="nucleotide sequence ID" value="NZ_JACJQU010000017.1"/>
</dbReference>
<comment type="caution">
    <text evidence="4">The sequence shown here is derived from an EMBL/GenBank/DDBJ whole genome shotgun (WGS) entry which is preliminary data.</text>
</comment>
<dbReference type="PANTHER" id="PTHR46580">
    <property type="entry name" value="SENSOR KINASE-RELATED"/>
    <property type="match status" value="1"/>
</dbReference>
<keyword evidence="5" id="KW-1185">Reference proteome</keyword>
<evidence type="ECO:0000313" key="5">
    <source>
        <dbReference type="Proteomes" id="UP000662185"/>
    </source>
</evidence>
<dbReference type="InterPro" id="IPR016047">
    <property type="entry name" value="M23ase_b-sheet_dom"/>
</dbReference>
<dbReference type="Pfam" id="PF13517">
    <property type="entry name" value="FG-GAP_3"/>
    <property type="match status" value="3"/>
</dbReference>
<organism evidence="4 5">
    <name type="scientific">Anabaena sphaerica FACHB-251</name>
    <dbReference type="NCBI Taxonomy" id="2692883"/>
    <lineage>
        <taxon>Bacteria</taxon>
        <taxon>Bacillati</taxon>
        <taxon>Cyanobacteriota</taxon>
        <taxon>Cyanophyceae</taxon>
        <taxon>Nostocales</taxon>
        <taxon>Nostocaceae</taxon>
        <taxon>Anabaena</taxon>
    </lineage>
</organism>
<gene>
    <name evidence="4" type="ORF">H6G06_21725</name>
</gene>
<dbReference type="EMBL" id="JACJQU010000017">
    <property type="protein sequence ID" value="MBD2296025.1"/>
    <property type="molecule type" value="Genomic_DNA"/>
</dbReference>
<reference evidence="5" key="1">
    <citation type="journal article" date="2020" name="ISME J.">
        <title>Comparative genomics reveals insights into cyanobacterial evolution and habitat adaptation.</title>
        <authorList>
            <person name="Chen M.Y."/>
            <person name="Teng W.K."/>
            <person name="Zhao L."/>
            <person name="Hu C.X."/>
            <person name="Zhou Y.K."/>
            <person name="Han B.P."/>
            <person name="Song L.R."/>
            <person name="Shu W.S."/>
        </authorList>
    </citation>
    <scope>NUCLEOTIDE SEQUENCE [LARGE SCALE GENOMIC DNA]</scope>
    <source>
        <strain evidence="5">FACHB-251</strain>
    </source>
</reference>
<feature type="domain" description="Peptidase C-terminal archaeal/bacterial" evidence="3">
    <location>
        <begin position="238"/>
        <end position="302"/>
    </location>
</feature>
<dbReference type="Gene3D" id="2.70.70.10">
    <property type="entry name" value="Glucose Permease (Domain IIA)"/>
    <property type="match status" value="1"/>
</dbReference>
<dbReference type="InterPro" id="IPR011055">
    <property type="entry name" value="Dup_hybrid_motif"/>
</dbReference>
<keyword evidence="1" id="KW-0732">Signal</keyword>
<accession>A0A926WK38</accession>
<dbReference type="SUPFAM" id="SSF89260">
    <property type="entry name" value="Collagen-binding domain"/>
    <property type="match status" value="1"/>
</dbReference>
<dbReference type="SUPFAM" id="SSF51261">
    <property type="entry name" value="Duplicated hybrid motif"/>
    <property type="match status" value="1"/>
</dbReference>
<dbReference type="SUPFAM" id="SSF69318">
    <property type="entry name" value="Integrin alpha N-terminal domain"/>
    <property type="match status" value="1"/>
</dbReference>
<name>A0A926WK38_9NOST</name>
<evidence type="ECO:0000259" key="2">
    <source>
        <dbReference type="Pfam" id="PF01551"/>
    </source>
</evidence>
<protein>
    <submittedName>
        <fullName evidence="4">VCBS repeat-containing protein</fullName>
    </submittedName>
</protein>
<dbReference type="CDD" id="cd12797">
    <property type="entry name" value="M23_peptidase"/>
    <property type="match status" value="1"/>
</dbReference>
<feature type="domain" description="M23ase beta-sheet core" evidence="2">
    <location>
        <begin position="655"/>
        <end position="752"/>
    </location>
</feature>
<evidence type="ECO:0000313" key="4">
    <source>
        <dbReference type="EMBL" id="MBD2296025.1"/>
    </source>
</evidence>
<dbReference type="Proteomes" id="UP000662185">
    <property type="component" value="Unassembled WGS sequence"/>
</dbReference>
<dbReference type="Pfam" id="PF04151">
    <property type="entry name" value="PPC"/>
    <property type="match status" value="1"/>
</dbReference>
<dbReference type="AlphaFoldDB" id="A0A926WK38"/>